<accession>A0A3S4G5F1</accession>
<name>A0A3S4G5F1_SALER</name>
<gene>
    <name evidence="2" type="ORF">NCTC10047_05154</name>
</gene>
<protein>
    <submittedName>
        <fullName evidence="2">Uncharacterized protein</fullName>
    </submittedName>
</protein>
<keyword evidence="1" id="KW-0812">Transmembrane</keyword>
<evidence type="ECO:0000313" key="3">
    <source>
        <dbReference type="Proteomes" id="UP000275676"/>
    </source>
</evidence>
<keyword evidence="1" id="KW-0472">Membrane</keyword>
<feature type="transmembrane region" description="Helical" evidence="1">
    <location>
        <begin position="26"/>
        <end position="54"/>
    </location>
</feature>
<keyword evidence="1" id="KW-1133">Transmembrane helix</keyword>
<dbReference type="EMBL" id="LR134156">
    <property type="protein sequence ID" value="VEA79169.1"/>
    <property type="molecule type" value="Genomic_DNA"/>
</dbReference>
<organism evidence="2 3">
    <name type="scientific">Salmonella enterica subsp. arizonae</name>
    <dbReference type="NCBI Taxonomy" id="59203"/>
    <lineage>
        <taxon>Bacteria</taxon>
        <taxon>Pseudomonadati</taxon>
        <taxon>Pseudomonadota</taxon>
        <taxon>Gammaproteobacteria</taxon>
        <taxon>Enterobacterales</taxon>
        <taxon>Enterobacteriaceae</taxon>
        <taxon>Salmonella</taxon>
    </lineage>
</organism>
<proteinExistence type="predicted"/>
<evidence type="ECO:0000313" key="2">
    <source>
        <dbReference type="EMBL" id="VEA79169.1"/>
    </source>
</evidence>
<dbReference type="Proteomes" id="UP000275676">
    <property type="component" value="Chromosome"/>
</dbReference>
<dbReference type="AlphaFoldDB" id="A0A3S4G5F1"/>
<sequence>MLYVVTFMGNPRVFSSLKSAHNEDCIQLIVLFVLFFSSAISVSFNLGLVTFRLLSCTTSIGVMNLKSESFFESKIDLFLSTMYVVIRH</sequence>
<reference evidence="2 3" key="1">
    <citation type="submission" date="2018-12" db="EMBL/GenBank/DDBJ databases">
        <authorList>
            <consortium name="Pathogen Informatics"/>
        </authorList>
    </citation>
    <scope>NUCLEOTIDE SEQUENCE [LARGE SCALE GENOMIC DNA]</scope>
    <source>
        <strain evidence="2 3">NCTC10047</strain>
    </source>
</reference>
<evidence type="ECO:0000256" key="1">
    <source>
        <dbReference type="SAM" id="Phobius"/>
    </source>
</evidence>